<dbReference type="GeneID" id="115928110"/>
<dbReference type="EnsemblMetazoa" id="XM_030994871">
    <property type="protein sequence ID" value="XP_030850731"/>
    <property type="gene ID" value="LOC115928110"/>
</dbReference>
<proteinExistence type="predicted"/>
<feature type="compositionally biased region" description="Basic and acidic residues" evidence="1">
    <location>
        <begin position="303"/>
        <end position="314"/>
    </location>
</feature>
<evidence type="ECO:0000313" key="3">
    <source>
        <dbReference type="Proteomes" id="UP000007110"/>
    </source>
</evidence>
<evidence type="ECO:0000313" key="2">
    <source>
        <dbReference type="EnsemblMetazoa" id="XP_030850731"/>
    </source>
</evidence>
<accession>A0A7M7PEZ3</accession>
<dbReference type="RefSeq" id="XP_030850731.1">
    <property type="nucleotide sequence ID" value="XM_030994871.1"/>
</dbReference>
<sequence length="335" mass="37431">MPNLTELTLRGENFQKEFFITLNAKASTLQVQTLILEDVKCPTSASSHHLAEALCSMPNLTELTLRGENFQKEFFITLNAKASTLQVQTLILEDVKCPTSASSHHLAEALCSMPNLTELTLRGENFQKEFFITLNAKASTLQVQTLILEDVKCPTSASSHHLAEALCSMPNLTELTLRRENFQKEFFITLNAKVHTLSLKGLKCLSSPSSHHLADALCYMPNLSKLILRGEDFQEEFFTTMNAKASTLQDLSALVDAVYAPIIDGRQAVFFSHPRFGKYSSDLSEEKDDVSDEDKDEEEDKEDNVSDKEDDLSKQHNGSVHPSRSHSRIKCCSIV</sequence>
<keyword evidence="3" id="KW-1185">Reference proteome</keyword>
<dbReference type="PANTHER" id="PTHR24407:SF14">
    <property type="entry name" value="SIR2-LIKE DOMAIN-CONTAINING PROTEIN"/>
    <property type="match status" value="1"/>
</dbReference>
<evidence type="ECO:0000256" key="1">
    <source>
        <dbReference type="SAM" id="MobiDB-lite"/>
    </source>
</evidence>
<feature type="region of interest" description="Disordered" evidence="1">
    <location>
        <begin position="281"/>
        <end position="335"/>
    </location>
</feature>
<name>A0A7M7PEZ3_STRPU</name>
<dbReference type="KEGG" id="spu:115928110"/>
<dbReference type="InParanoid" id="A0A7M7PEZ3"/>
<dbReference type="AlphaFoldDB" id="A0A7M7PEZ3"/>
<reference evidence="3" key="1">
    <citation type="submission" date="2015-02" db="EMBL/GenBank/DDBJ databases">
        <title>Genome sequencing for Strongylocentrotus purpuratus.</title>
        <authorList>
            <person name="Murali S."/>
            <person name="Liu Y."/>
            <person name="Vee V."/>
            <person name="English A."/>
            <person name="Wang M."/>
            <person name="Skinner E."/>
            <person name="Han Y."/>
            <person name="Muzny D.M."/>
            <person name="Worley K.C."/>
            <person name="Gibbs R.A."/>
        </authorList>
    </citation>
    <scope>NUCLEOTIDE SEQUENCE</scope>
</reference>
<dbReference type="PANTHER" id="PTHR24407">
    <property type="entry name" value="PROTEIN KINASE DOMAIN-CONTAINING PROTEIN"/>
    <property type="match status" value="1"/>
</dbReference>
<dbReference type="InterPro" id="IPR032675">
    <property type="entry name" value="LRR_dom_sf"/>
</dbReference>
<dbReference type="Proteomes" id="UP000007110">
    <property type="component" value="Unassembled WGS sequence"/>
</dbReference>
<organism evidence="2 3">
    <name type="scientific">Strongylocentrotus purpuratus</name>
    <name type="common">Purple sea urchin</name>
    <dbReference type="NCBI Taxonomy" id="7668"/>
    <lineage>
        <taxon>Eukaryota</taxon>
        <taxon>Metazoa</taxon>
        <taxon>Echinodermata</taxon>
        <taxon>Eleutherozoa</taxon>
        <taxon>Echinozoa</taxon>
        <taxon>Echinoidea</taxon>
        <taxon>Euechinoidea</taxon>
        <taxon>Echinacea</taxon>
        <taxon>Camarodonta</taxon>
        <taxon>Echinidea</taxon>
        <taxon>Strongylocentrotidae</taxon>
        <taxon>Strongylocentrotus</taxon>
    </lineage>
</organism>
<dbReference type="Gene3D" id="3.80.10.10">
    <property type="entry name" value="Ribonuclease Inhibitor"/>
    <property type="match status" value="1"/>
</dbReference>
<dbReference type="SUPFAM" id="SSF52047">
    <property type="entry name" value="RNI-like"/>
    <property type="match status" value="1"/>
</dbReference>
<reference evidence="2" key="2">
    <citation type="submission" date="2021-01" db="UniProtKB">
        <authorList>
            <consortium name="EnsemblMetazoa"/>
        </authorList>
    </citation>
    <scope>IDENTIFICATION</scope>
</reference>
<feature type="compositionally biased region" description="Acidic residues" evidence="1">
    <location>
        <begin position="283"/>
        <end position="302"/>
    </location>
</feature>
<protein>
    <submittedName>
        <fullName evidence="2">Uncharacterized protein</fullName>
    </submittedName>
</protein>